<sequence>MSDHQPRRFPPNRNEEKNPFLPSQGRIHVGGIRNNNDSENESEDALARTCCAMPARASHCRTGRFCDADIYFIFSYFSTGFPKWVKRRLLVYNEKD</sequence>
<keyword evidence="3" id="KW-1185">Reference proteome</keyword>
<reference evidence="2 3" key="1">
    <citation type="submission" date="2021-06" db="EMBL/GenBank/DDBJ databases">
        <title>Caerostris darwini draft genome.</title>
        <authorList>
            <person name="Kono N."/>
            <person name="Arakawa K."/>
        </authorList>
    </citation>
    <scope>NUCLEOTIDE SEQUENCE [LARGE SCALE GENOMIC DNA]</scope>
</reference>
<gene>
    <name evidence="2" type="ORF">CDAR_369971</name>
</gene>
<protein>
    <submittedName>
        <fullName evidence="2">Uncharacterized protein</fullName>
    </submittedName>
</protein>
<name>A0AAV4Q2R7_9ARAC</name>
<dbReference type="EMBL" id="BPLQ01003678">
    <property type="protein sequence ID" value="GIY02492.1"/>
    <property type="molecule type" value="Genomic_DNA"/>
</dbReference>
<organism evidence="2 3">
    <name type="scientific">Caerostris darwini</name>
    <dbReference type="NCBI Taxonomy" id="1538125"/>
    <lineage>
        <taxon>Eukaryota</taxon>
        <taxon>Metazoa</taxon>
        <taxon>Ecdysozoa</taxon>
        <taxon>Arthropoda</taxon>
        <taxon>Chelicerata</taxon>
        <taxon>Arachnida</taxon>
        <taxon>Araneae</taxon>
        <taxon>Araneomorphae</taxon>
        <taxon>Entelegynae</taxon>
        <taxon>Araneoidea</taxon>
        <taxon>Araneidae</taxon>
        <taxon>Caerostris</taxon>
    </lineage>
</organism>
<evidence type="ECO:0000256" key="1">
    <source>
        <dbReference type="SAM" id="MobiDB-lite"/>
    </source>
</evidence>
<proteinExistence type="predicted"/>
<evidence type="ECO:0000313" key="2">
    <source>
        <dbReference type="EMBL" id="GIY02492.1"/>
    </source>
</evidence>
<accession>A0AAV4Q2R7</accession>
<feature type="region of interest" description="Disordered" evidence="1">
    <location>
        <begin position="1"/>
        <end position="40"/>
    </location>
</feature>
<dbReference type="AlphaFoldDB" id="A0AAV4Q2R7"/>
<evidence type="ECO:0000313" key="3">
    <source>
        <dbReference type="Proteomes" id="UP001054837"/>
    </source>
</evidence>
<comment type="caution">
    <text evidence="2">The sequence shown here is derived from an EMBL/GenBank/DDBJ whole genome shotgun (WGS) entry which is preliminary data.</text>
</comment>
<dbReference type="Proteomes" id="UP001054837">
    <property type="component" value="Unassembled WGS sequence"/>
</dbReference>